<sequence>MNDLIGAFEASVVGRSCRVTRREVDWTFDLGNGTIIAVGCHWRLISTQGIALTDEDDGHQFGLLKPVDAEAQANELLAGATVSIVAVDRLTSDLSLRFSNELRLDLLNNSSGYEGWQCSFAHGESRSSIVASSGGGLAFF</sequence>
<dbReference type="eggNOG" id="ENOG502ZEC5">
    <property type="taxonomic scope" value="Bacteria"/>
</dbReference>
<protein>
    <submittedName>
        <fullName evidence="1">Uncharacterized protein</fullName>
    </submittedName>
</protein>
<name>R0EGS7_CAUVI</name>
<proteinExistence type="predicted"/>
<organism evidence="1 2">
    <name type="scientific">Caulobacter vibrioides OR37</name>
    <dbReference type="NCBI Taxonomy" id="1292034"/>
    <lineage>
        <taxon>Bacteria</taxon>
        <taxon>Pseudomonadati</taxon>
        <taxon>Pseudomonadota</taxon>
        <taxon>Alphaproteobacteria</taxon>
        <taxon>Caulobacterales</taxon>
        <taxon>Caulobacteraceae</taxon>
        <taxon>Caulobacter</taxon>
    </lineage>
</organism>
<reference evidence="1 2" key="1">
    <citation type="journal article" date="2013" name="Genome Announc.">
        <title>Draft Genome Sequence for Caulobacter sp. Strain OR37, a Bacterium Tolerant to Heavy Metals.</title>
        <authorList>
            <person name="Utturkar S.M."/>
            <person name="Bollmann A."/>
            <person name="Brzoska R.M."/>
            <person name="Klingeman D.M."/>
            <person name="Epstein S.E."/>
            <person name="Palumbo A.V."/>
            <person name="Brown S.D."/>
        </authorList>
    </citation>
    <scope>NUCLEOTIDE SEQUENCE [LARGE SCALE GENOMIC DNA]</scope>
    <source>
        <strain evidence="1 2">OR37</strain>
    </source>
</reference>
<dbReference type="AlphaFoldDB" id="R0EGS7"/>
<dbReference type="RefSeq" id="WP_004621357.1">
    <property type="nucleotide sequence ID" value="NZ_APMP01000020.1"/>
</dbReference>
<dbReference type="OrthoDB" id="7433325at2"/>
<dbReference type="Proteomes" id="UP000013063">
    <property type="component" value="Unassembled WGS sequence"/>
</dbReference>
<keyword evidence="2" id="KW-1185">Reference proteome</keyword>
<comment type="caution">
    <text evidence="1">The sequence shown here is derived from an EMBL/GenBank/DDBJ whole genome shotgun (WGS) entry which is preliminary data.</text>
</comment>
<gene>
    <name evidence="1" type="ORF">OR37_02913</name>
</gene>
<evidence type="ECO:0000313" key="1">
    <source>
        <dbReference type="EMBL" id="ENZ81204.1"/>
    </source>
</evidence>
<accession>R0EGS7</accession>
<evidence type="ECO:0000313" key="2">
    <source>
        <dbReference type="Proteomes" id="UP000013063"/>
    </source>
</evidence>
<dbReference type="EMBL" id="APMP01000020">
    <property type="protein sequence ID" value="ENZ81204.1"/>
    <property type="molecule type" value="Genomic_DNA"/>
</dbReference>